<accession>A0ABV3FTN2</accession>
<protein>
    <submittedName>
        <fullName evidence="1">TIGR03620 family F420-dependent LLM class oxidoreductase</fullName>
    </submittedName>
</protein>
<organism evidence="1 2">
    <name type="scientific">Nocardia aurea</name>
    <dbReference type="NCBI Taxonomy" id="2144174"/>
    <lineage>
        <taxon>Bacteria</taxon>
        <taxon>Bacillati</taxon>
        <taxon>Actinomycetota</taxon>
        <taxon>Actinomycetes</taxon>
        <taxon>Mycobacteriales</taxon>
        <taxon>Nocardiaceae</taxon>
        <taxon>Nocardia</taxon>
    </lineage>
</organism>
<evidence type="ECO:0000313" key="2">
    <source>
        <dbReference type="Proteomes" id="UP001551695"/>
    </source>
</evidence>
<dbReference type="InterPro" id="IPR036661">
    <property type="entry name" value="Luciferase-like_sf"/>
</dbReference>
<dbReference type="Proteomes" id="UP001551695">
    <property type="component" value="Unassembled WGS sequence"/>
</dbReference>
<sequence>MSIEPGMLGAHLREHEVTPERAARVEEAGYGTLWLDGSPPADLALAERLLEATTRMVVATSVINAWTADADEVAASYHRITDRYPDRFLLGVGIGHREVHVEYASPYATLVSYLDELTTAGVPSEHIVVAALGPRMLRLARDRTAGTVPCLVTPEHTRGARTLLGPDPLLMPGHFAILDTDTERARTLARSGPPGTALQVVNYANNLRRLGFTDADLVGTGSDAVIDALAIHGDPATTAAGLIAHLDAGANHVGVYPLGNDPIDTLRTIAAAVFEARPGRPEYR</sequence>
<dbReference type="InterPro" id="IPR019922">
    <property type="entry name" value="Lucif-like_OxRdatse_MSMEG_4141"/>
</dbReference>
<reference evidence="1 2" key="1">
    <citation type="submission" date="2024-06" db="EMBL/GenBank/DDBJ databases">
        <title>The Natural Products Discovery Center: Release of the First 8490 Sequenced Strains for Exploring Actinobacteria Biosynthetic Diversity.</title>
        <authorList>
            <person name="Kalkreuter E."/>
            <person name="Kautsar S.A."/>
            <person name="Yang D."/>
            <person name="Bader C.D."/>
            <person name="Teijaro C.N."/>
            <person name="Fluegel L."/>
            <person name="Davis C.M."/>
            <person name="Simpson J.R."/>
            <person name="Lauterbach L."/>
            <person name="Steele A.D."/>
            <person name="Gui C."/>
            <person name="Meng S."/>
            <person name="Li G."/>
            <person name="Viehrig K."/>
            <person name="Ye F."/>
            <person name="Su P."/>
            <person name="Kiefer A.F."/>
            <person name="Nichols A."/>
            <person name="Cepeda A.J."/>
            <person name="Yan W."/>
            <person name="Fan B."/>
            <person name="Jiang Y."/>
            <person name="Adhikari A."/>
            <person name="Zheng C.-J."/>
            <person name="Schuster L."/>
            <person name="Cowan T.M."/>
            <person name="Smanski M.J."/>
            <person name="Chevrette M.G."/>
            <person name="De Carvalho L.P.S."/>
            <person name="Shen B."/>
        </authorList>
    </citation>
    <scope>NUCLEOTIDE SEQUENCE [LARGE SCALE GENOMIC DNA]</scope>
    <source>
        <strain evidence="1 2">NPDC050403</strain>
    </source>
</reference>
<evidence type="ECO:0000313" key="1">
    <source>
        <dbReference type="EMBL" id="MEV0708779.1"/>
    </source>
</evidence>
<name>A0ABV3FTN2_9NOCA</name>
<dbReference type="NCBIfam" id="TIGR03620">
    <property type="entry name" value="F420_MSMEG_4141"/>
    <property type="match status" value="1"/>
</dbReference>
<dbReference type="EMBL" id="JBFAKC010000005">
    <property type="protein sequence ID" value="MEV0708779.1"/>
    <property type="molecule type" value="Genomic_DNA"/>
</dbReference>
<keyword evidence="2" id="KW-1185">Reference proteome</keyword>
<dbReference type="SUPFAM" id="SSF51679">
    <property type="entry name" value="Bacterial luciferase-like"/>
    <property type="match status" value="1"/>
</dbReference>
<gene>
    <name evidence="1" type="ORF">AB0I48_14545</name>
</gene>
<comment type="caution">
    <text evidence="1">The sequence shown here is derived from an EMBL/GenBank/DDBJ whole genome shotgun (WGS) entry which is preliminary data.</text>
</comment>
<dbReference type="Gene3D" id="3.20.20.30">
    <property type="entry name" value="Luciferase-like domain"/>
    <property type="match status" value="2"/>
</dbReference>
<proteinExistence type="predicted"/>
<dbReference type="RefSeq" id="WP_357783829.1">
    <property type="nucleotide sequence ID" value="NZ_JBFAKC010000005.1"/>
</dbReference>